<proteinExistence type="predicted"/>
<evidence type="ECO:0000256" key="1">
    <source>
        <dbReference type="ARBA" id="ARBA00004533"/>
    </source>
</evidence>
<comment type="subcellular location">
    <subcellularLocation>
        <location evidence="1">Cell inner membrane</location>
    </subcellularLocation>
</comment>
<sequence length="548" mass="61573">MSGKLPKVEESTKFNFITSIWIVPIIAVIIAAWLGFQYISELGPKIEIAFENNEGLRAGQSLVKFRNVPIGKVEKIVLNEDGNGVKVIARMDKEATKYLNDDARFWIVKPEVGLGGVSGLDTIFTGTYIEFNSKKSKMTKKSFVGLSQPYRLSQSGEYFHLNASSSYGVEKGTPLFFKSMKVGYVEYVSISIDGKSVDVVIYVDKSFVNYIHKDTKFWVQSSVSISYANGQLSLNMAPMSHIMRGGIEFSSSGDNSSKKVPYDYIFRLYKNNAVAEDKKIGLGGKAIKDYMLEFNETTAKLKKDASVKYDKFDVGRVKDISYRYSKKTHLLKAKVKISIDTSIFYDPEDRNSTGEQNLEQAVRDGLRASMREYDPISGLLYINLDFIDTNSTDRIKHYSYYSSFPTISTSGDGILSRLNELIDSIKKLPLENLIDSIGKSVDSATDILNKNKEVTHNLIINLNKTMIGINKMVSSSEFSKLPKELNRTMRELQNTLKSLDGLLKSKSNESLLSSQLTETLKELNRSSAETQRLLKKLDRKPNALIFGD</sequence>
<protein>
    <submittedName>
        <fullName evidence="10">Paraquat-inducible protein B</fullName>
    </submittedName>
</protein>
<keyword evidence="7" id="KW-0175">Coiled coil</keyword>
<evidence type="ECO:0000256" key="2">
    <source>
        <dbReference type="ARBA" id="ARBA00022475"/>
    </source>
</evidence>
<feature type="domain" description="Mce/MlaD" evidence="9">
    <location>
        <begin position="290"/>
        <end position="385"/>
    </location>
</feature>
<evidence type="ECO:0000256" key="4">
    <source>
        <dbReference type="ARBA" id="ARBA00022692"/>
    </source>
</evidence>
<dbReference type="PANTHER" id="PTHR30462:SF2">
    <property type="entry name" value="INTERMEMBRANE TRANSPORT PROTEIN PQIB"/>
    <property type="match status" value="1"/>
</dbReference>
<keyword evidence="2" id="KW-1003">Cell membrane</keyword>
<keyword evidence="6 8" id="KW-0472">Membrane</keyword>
<dbReference type="AlphaFoldDB" id="A0A1W1CB44"/>
<dbReference type="InterPro" id="IPR003399">
    <property type="entry name" value="Mce/MlaD"/>
</dbReference>
<gene>
    <name evidence="10" type="ORF">MNB_SV-6-530</name>
</gene>
<evidence type="ECO:0000256" key="5">
    <source>
        <dbReference type="ARBA" id="ARBA00022989"/>
    </source>
</evidence>
<keyword evidence="5 8" id="KW-1133">Transmembrane helix</keyword>
<evidence type="ECO:0000256" key="8">
    <source>
        <dbReference type="SAM" id="Phobius"/>
    </source>
</evidence>
<accession>A0A1W1CB44</accession>
<feature type="domain" description="Mce/MlaD" evidence="9">
    <location>
        <begin position="156"/>
        <end position="222"/>
    </location>
</feature>
<evidence type="ECO:0000256" key="3">
    <source>
        <dbReference type="ARBA" id="ARBA00022519"/>
    </source>
</evidence>
<keyword evidence="4 8" id="KW-0812">Transmembrane</keyword>
<keyword evidence="3" id="KW-0997">Cell inner membrane</keyword>
<feature type="domain" description="Mce/MlaD" evidence="9">
    <location>
        <begin position="43"/>
        <end position="132"/>
    </location>
</feature>
<dbReference type="GO" id="GO:0005886">
    <property type="term" value="C:plasma membrane"/>
    <property type="evidence" value="ECO:0007669"/>
    <property type="project" value="UniProtKB-SubCell"/>
</dbReference>
<evidence type="ECO:0000256" key="6">
    <source>
        <dbReference type="ARBA" id="ARBA00023136"/>
    </source>
</evidence>
<dbReference type="PANTHER" id="PTHR30462">
    <property type="entry name" value="INTERMEMBRANE TRANSPORT PROTEIN PQIB-RELATED"/>
    <property type="match status" value="1"/>
</dbReference>
<evidence type="ECO:0000259" key="9">
    <source>
        <dbReference type="Pfam" id="PF02470"/>
    </source>
</evidence>
<dbReference type="EMBL" id="FPHC01000067">
    <property type="protein sequence ID" value="SFV62933.1"/>
    <property type="molecule type" value="Genomic_DNA"/>
</dbReference>
<evidence type="ECO:0000313" key="10">
    <source>
        <dbReference type="EMBL" id="SFV62933.1"/>
    </source>
</evidence>
<reference evidence="10" key="1">
    <citation type="submission" date="2016-10" db="EMBL/GenBank/DDBJ databases">
        <authorList>
            <person name="de Groot N.N."/>
        </authorList>
    </citation>
    <scope>NUCLEOTIDE SEQUENCE</scope>
</reference>
<dbReference type="Pfam" id="PF02470">
    <property type="entry name" value="MlaD"/>
    <property type="match status" value="3"/>
</dbReference>
<organism evidence="10">
    <name type="scientific">hydrothermal vent metagenome</name>
    <dbReference type="NCBI Taxonomy" id="652676"/>
    <lineage>
        <taxon>unclassified sequences</taxon>
        <taxon>metagenomes</taxon>
        <taxon>ecological metagenomes</taxon>
    </lineage>
</organism>
<name>A0A1W1CB44_9ZZZZ</name>
<feature type="coiled-coil region" evidence="7">
    <location>
        <begin position="489"/>
        <end position="540"/>
    </location>
</feature>
<feature type="transmembrane region" description="Helical" evidence="8">
    <location>
        <begin position="14"/>
        <end position="36"/>
    </location>
</feature>
<dbReference type="InterPro" id="IPR051800">
    <property type="entry name" value="PqiA-PqiB_transport"/>
</dbReference>
<evidence type="ECO:0000256" key="7">
    <source>
        <dbReference type="SAM" id="Coils"/>
    </source>
</evidence>